<evidence type="ECO:0000256" key="1">
    <source>
        <dbReference type="ARBA" id="ARBA00009156"/>
    </source>
</evidence>
<dbReference type="GO" id="GO:0005524">
    <property type="term" value="F:ATP binding"/>
    <property type="evidence" value="ECO:0007669"/>
    <property type="project" value="UniProtKB-KW"/>
</dbReference>
<evidence type="ECO:0000256" key="4">
    <source>
        <dbReference type="ARBA" id="ARBA00022777"/>
    </source>
</evidence>
<dbReference type="InterPro" id="IPR018485">
    <property type="entry name" value="FGGY_C"/>
</dbReference>
<evidence type="ECO:0000313" key="8">
    <source>
        <dbReference type="Proteomes" id="UP000663505"/>
    </source>
</evidence>
<keyword evidence="2" id="KW-0808">Transferase</keyword>
<comment type="similarity">
    <text evidence="1">Belongs to the FGGY kinase family.</text>
</comment>
<keyword evidence="5" id="KW-0067">ATP-binding</keyword>
<keyword evidence="3" id="KW-0547">Nucleotide-binding</keyword>
<organism evidence="7 8">
    <name type="scientific">Alicyclobacillus mengziensis</name>
    <dbReference type="NCBI Taxonomy" id="2931921"/>
    <lineage>
        <taxon>Bacteria</taxon>
        <taxon>Bacillati</taxon>
        <taxon>Bacillota</taxon>
        <taxon>Bacilli</taxon>
        <taxon>Bacillales</taxon>
        <taxon>Alicyclobacillaceae</taxon>
        <taxon>Alicyclobacillus</taxon>
    </lineage>
</organism>
<dbReference type="AlphaFoldDB" id="A0A9X7Z7N1"/>
<evidence type="ECO:0000256" key="3">
    <source>
        <dbReference type="ARBA" id="ARBA00022741"/>
    </source>
</evidence>
<dbReference type="GO" id="GO:0004370">
    <property type="term" value="F:glycerol kinase activity"/>
    <property type="evidence" value="ECO:0007669"/>
    <property type="project" value="TreeGrafter"/>
</dbReference>
<keyword evidence="8" id="KW-1185">Reference proteome</keyword>
<dbReference type="GO" id="GO:0006071">
    <property type="term" value="P:glycerol metabolic process"/>
    <property type="evidence" value="ECO:0007669"/>
    <property type="project" value="TreeGrafter"/>
</dbReference>
<keyword evidence="4" id="KW-0418">Kinase</keyword>
<dbReference type="GO" id="GO:0005829">
    <property type="term" value="C:cytosol"/>
    <property type="evidence" value="ECO:0007669"/>
    <property type="project" value="TreeGrafter"/>
</dbReference>
<evidence type="ECO:0000259" key="6">
    <source>
        <dbReference type="Pfam" id="PF02782"/>
    </source>
</evidence>
<reference evidence="7 8" key="1">
    <citation type="submission" date="2021-02" db="EMBL/GenBank/DDBJ databases">
        <title>Alicyclobacillus curvatus sp. nov. and Alicyclobacillus mengziensis sp. nov., two acidophilic bacteria isolated from acid mine drainage.</title>
        <authorList>
            <person name="Huang Y."/>
        </authorList>
    </citation>
    <scope>NUCLEOTIDE SEQUENCE [LARGE SCALE GENOMIC DNA]</scope>
    <source>
        <strain evidence="7 8">S30H14</strain>
    </source>
</reference>
<dbReference type="Proteomes" id="UP000663505">
    <property type="component" value="Chromosome"/>
</dbReference>
<accession>A0A9X7Z7N1</accession>
<dbReference type="Pfam" id="PF02782">
    <property type="entry name" value="FGGY_C"/>
    <property type="match status" value="1"/>
</dbReference>
<dbReference type="PANTHER" id="PTHR10196:SF93">
    <property type="entry name" value="L-RHAMNULOKINASE"/>
    <property type="match status" value="1"/>
</dbReference>
<feature type="domain" description="Carbohydrate kinase FGGY C-terminal" evidence="6">
    <location>
        <begin position="64"/>
        <end position="254"/>
    </location>
</feature>
<evidence type="ECO:0000256" key="2">
    <source>
        <dbReference type="ARBA" id="ARBA00022679"/>
    </source>
</evidence>
<evidence type="ECO:0000256" key="5">
    <source>
        <dbReference type="ARBA" id="ARBA00022840"/>
    </source>
</evidence>
<gene>
    <name evidence="7" type="ORF">JZ786_10280</name>
</gene>
<evidence type="ECO:0000313" key="7">
    <source>
        <dbReference type="EMBL" id="QSO49264.1"/>
    </source>
</evidence>
<dbReference type="CDD" id="cd07771">
    <property type="entry name" value="ASKHA_NBD_FGGY_RhaB-like"/>
    <property type="match status" value="1"/>
</dbReference>
<dbReference type="InterPro" id="IPR043129">
    <property type="entry name" value="ATPase_NBD"/>
</dbReference>
<name>A0A9X7Z7N1_9BACL</name>
<protein>
    <recommendedName>
        <fullName evidence="6">Carbohydrate kinase FGGY C-terminal domain-containing protein</fullName>
    </recommendedName>
</protein>
<sequence>MLANLGLPVELLPKVAQPGTMLGRIKDEELRRRFSLAQTKVIHTASHDTAAAVLSVPHEEQDYVYISSGTWSLIGTVVERPFINEITKQFNLTNEGGVGNYRLLKNVMGLWLVQETQRALQAMNEPYEIERLVHRAKLAAPFTYLFNPDDTRLLQPKNMPETIRQICRETNQRDPEDTGELIRGIFESLALKYRQVLEELELVTGRRYNTIHIVGGGSQNQLLSQFTANATQRIIVTGPVEASAMGNALGQLMALGEVSSPGQMAQLVGHSLEPVSYSPRDKAMWDSAYENFKRISAQQAQLSMSI</sequence>
<dbReference type="EMBL" id="CP071182">
    <property type="protein sequence ID" value="QSO49264.1"/>
    <property type="molecule type" value="Genomic_DNA"/>
</dbReference>
<dbReference type="Gene3D" id="3.30.420.40">
    <property type="match status" value="2"/>
</dbReference>
<dbReference type="GO" id="GO:0008993">
    <property type="term" value="F:rhamnulokinase activity"/>
    <property type="evidence" value="ECO:0007669"/>
    <property type="project" value="InterPro"/>
</dbReference>
<dbReference type="SUPFAM" id="SSF53067">
    <property type="entry name" value="Actin-like ATPase domain"/>
    <property type="match status" value="1"/>
</dbReference>
<dbReference type="RefSeq" id="WP_206658575.1">
    <property type="nucleotide sequence ID" value="NZ_CP071182.1"/>
</dbReference>
<dbReference type="InterPro" id="IPR013449">
    <property type="entry name" value="Rhamnulokinase"/>
</dbReference>
<dbReference type="KEGG" id="afx:JZ786_10280"/>
<proteinExistence type="inferred from homology"/>
<dbReference type="PANTHER" id="PTHR10196">
    <property type="entry name" value="SUGAR KINASE"/>
    <property type="match status" value="1"/>
</dbReference>
<dbReference type="GO" id="GO:0019301">
    <property type="term" value="P:rhamnose catabolic process"/>
    <property type="evidence" value="ECO:0007669"/>
    <property type="project" value="InterPro"/>
</dbReference>